<proteinExistence type="predicted"/>
<keyword evidence="1" id="KW-1133">Transmembrane helix</keyword>
<dbReference type="AlphaFoldDB" id="A0A8D8SZI8"/>
<evidence type="ECO:0000256" key="1">
    <source>
        <dbReference type="SAM" id="Phobius"/>
    </source>
</evidence>
<keyword evidence="1" id="KW-0472">Membrane</keyword>
<evidence type="ECO:0000313" key="2">
    <source>
        <dbReference type="EMBL" id="CAG6675222.1"/>
    </source>
</evidence>
<feature type="transmembrane region" description="Helical" evidence="1">
    <location>
        <begin position="60"/>
        <end position="80"/>
    </location>
</feature>
<feature type="transmembrane region" description="Helical" evidence="1">
    <location>
        <begin position="86"/>
        <end position="105"/>
    </location>
</feature>
<sequence>MKTLDIFIFFSLCLRKNFFISPESAFSQESIAKIKDGVLYLRINSGSLSQNPYMIFIEEFLFIYFLNYFCIFSVLLFSYILLCLSVMSIFVSFFLINYIVIFFIIPKTP</sequence>
<reference evidence="2" key="1">
    <citation type="submission" date="2021-05" db="EMBL/GenBank/DDBJ databases">
        <authorList>
            <person name="Alioto T."/>
            <person name="Alioto T."/>
            <person name="Gomez Garrido J."/>
        </authorList>
    </citation>
    <scope>NUCLEOTIDE SEQUENCE</scope>
</reference>
<name>A0A8D8SZI8_9HEMI</name>
<organism evidence="2">
    <name type="scientific">Cacopsylla melanoneura</name>
    <dbReference type="NCBI Taxonomy" id="428564"/>
    <lineage>
        <taxon>Eukaryota</taxon>
        <taxon>Metazoa</taxon>
        <taxon>Ecdysozoa</taxon>
        <taxon>Arthropoda</taxon>
        <taxon>Hexapoda</taxon>
        <taxon>Insecta</taxon>
        <taxon>Pterygota</taxon>
        <taxon>Neoptera</taxon>
        <taxon>Paraneoptera</taxon>
        <taxon>Hemiptera</taxon>
        <taxon>Sternorrhyncha</taxon>
        <taxon>Psylloidea</taxon>
        <taxon>Psyllidae</taxon>
        <taxon>Psyllinae</taxon>
        <taxon>Cacopsylla</taxon>
    </lineage>
</organism>
<accession>A0A8D8SZI8</accession>
<protein>
    <submittedName>
        <fullName evidence="2">Uncharacterized protein</fullName>
    </submittedName>
</protein>
<dbReference type="EMBL" id="HBUF01235898">
    <property type="protein sequence ID" value="CAG6675222.1"/>
    <property type="molecule type" value="Transcribed_RNA"/>
</dbReference>
<keyword evidence="1" id="KW-0812">Transmembrane</keyword>